<dbReference type="KEGG" id="ptq:P700755_000103"/>
<dbReference type="EMBL" id="CP003879">
    <property type="protein sequence ID" value="AFU67171.1"/>
    <property type="molecule type" value="Genomic_DNA"/>
</dbReference>
<dbReference type="Gene3D" id="2.60.40.10">
    <property type="entry name" value="Immunoglobulins"/>
    <property type="match status" value="1"/>
</dbReference>
<dbReference type="AlphaFoldDB" id="K4IDI2"/>
<reference evidence="1" key="2">
    <citation type="submission" date="2012-09" db="EMBL/GenBank/DDBJ databases">
        <title>The complete sequence of Psychroflexus torquis an extreme psychrophile from sea-ice that is stimulated by light.</title>
        <authorList>
            <person name="Feng S."/>
            <person name="Powell S.M."/>
            <person name="Bowman J.P."/>
        </authorList>
    </citation>
    <scope>NUCLEOTIDE SEQUENCE [LARGE SCALE GENOMIC DNA]</scope>
    <source>
        <strain evidence="1">ATCC 700755</strain>
    </source>
</reference>
<reference evidence="1" key="1">
    <citation type="submission" date="2006-03" db="EMBL/GenBank/DDBJ databases">
        <authorList>
            <person name="Bowman J."/>
            <person name="Ferriera S."/>
            <person name="Johnson J."/>
            <person name="Kravitz S."/>
            <person name="Halpern A."/>
            <person name="Remington K."/>
            <person name="Beeson K."/>
            <person name="Tran B."/>
            <person name="Rogers Y.-H."/>
            <person name="Friedman R."/>
            <person name="Venter J.C."/>
        </authorList>
    </citation>
    <scope>NUCLEOTIDE SEQUENCE [LARGE SCALE GENOMIC DNA]</scope>
    <source>
        <strain evidence="1">ATCC 700755</strain>
    </source>
</reference>
<accession>K4IDI2</accession>
<proteinExistence type="predicted"/>
<dbReference type="STRING" id="313595.P700755_000103"/>
<dbReference type="eggNOG" id="COG5184">
    <property type="taxonomic scope" value="Bacteria"/>
</dbReference>
<dbReference type="eggNOG" id="COG3209">
    <property type="taxonomic scope" value="Bacteria"/>
</dbReference>
<name>K4IDI2_PSYTT</name>
<dbReference type="Pfam" id="PF13585">
    <property type="entry name" value="CHU_C"/>
    <property type="match status" value="1"/>
</dbReference>
<dbReference type="RefSeq" id="WP_015022791.1">
    <property type="nucleotide sequence ID" value="NC_018721.1"/>
</dbReference>
<keyword evidence="2" id="KW-1185">Reference proteome</keyword>
<sequence length="753" mass="84288">MKIKLLNSFFIRCSFIVGLAILSLIPKEESSAQETKLIAGVKIDNLNNFKSSKSVTSFFKNFINQALNPPSTSELNIDNILGHVGYNSDRQSGTKTFLRCTNHLNNNGNFEFFNPDIPVTPQFIDQGDSITCTQVEDHIYISEIHTLINSITFPDITSNNNKFKVFVREFTSRILTSATSINLAYTFKWLKDKVVIATTQNQENIDAGYSIIVATDKNTDIDGFNTNEQKPIEIRVVEKTAVVCNSKIEILGAFSPQNLSDDFNGFINIDILGGNLLETDSNGLAYQYEWKNEVDDVISTEKNLTDVGPGLYKINIYDNSVWIASKDVELVMPDPIDITINSKDETCVFKEDGTITLDITGGTEPYNIVWDTGDTGAILNNLQPGTYKAIIIDKYNCNEEVSVKIEGANVLEIDHYTESISCFNTADGFIDVNVNGGRQFTDGSYEYQWTGPDGFTSTQASISNLSIEGTYKLVVTDASNCTEFLDVFINKPAPLKVSFQTTQVNCFGIDDGTITLFVNGGTPPYTSNFGPGNKTFLFENLEPGIYDIDVMDDNGCIELLEIEIEPDYINQINPPQGEPFQEFCIEDQPMLSDLNVKGTGIKWYFSPSSYDALPNDHLIEESAILYARNFDESLKCLSSQTLRVEIRIIEGILKVNNFITINGNNLNEKLNVINMELFPENEMKIYNRYGKLVWETTNYENINNTFKGMSNVGGKISQSNFLPKGTYFYILNYKSPCNKNTKKGFIQVENNNG</sequence>
<dbReference type="InterPro" id="IPR013783">
    <property type="entry name" value="Ig-like_fold"/>
</dbReference>
<dbReference type="HOGENOM" id="CLU_369542_0_0_10"/>
<gene>
    <name evidence="1" type="ordered locus">P700755_000103</name>
</gene>
<dbReference type="Proteomes" id="UP000008514">
    <property type="component" value="Chromosome"/>
</dbReference>
<dbReference type="Pfam" id="PF13573">
    <property type="entry name" value="SprB"/>
    <property type="match status" value="3"/>
</dbReference>
<dbReference type="InterPro" id="IPR025667">
    <property type="entry name" value="SprB_repeat"/>
</dbReference>
<protein>
    <submittedName>
        <fullName evidence="1">Conserved repeat domain protein</fullName>
    </submittedName>
</protein>
<evidence type="ECO:0000313" key="2">
    <source>
        <dbReference type="Proteomes" id="UP000008514"/>
    </source>
</evidence>
<organism evidence="1 2">
    <name type="scientific">Psychroflexus torquis (strain ATCC 700755 / CIP 106069 / ACAM 623)</name>
    <dbReference type="NCBI Taxonomy" id="313595"/>
    <lineage>
        <taxon>Bacteria</taxon>
        <taxon>Pseudomonadati</taxon>
        <taxon>Bacteroidota</taxon>
        <taxon>Flavobacteriia</taxon>
        <taxon>Flavobacteriales</taxon>
        <taxon>Flavobacteriaceae</taxon>
        <taxon>Psychroflexus</taxon>
    </lineage>
</organism>
<evidence type="ECO:0000313" key="1">
    <source>
        <dbReference type="EMBL" id="AFU67171.1"/>
    </source>
</evidence>
<dbReference type="OrthoDB" id="7794186at2"/>